<evidence type="ECO:0000256" key="1">
    <source>
        <dbReference type="SAM" id="MobiDB-lite"/>
    </source>
</evidence>
<dbReference type="InterPro" id="IPR037191">
    <property type="entry name" value="VPS9_dom_sf"/>
</dbReference>
<dbReference type="SUPFAM" id="SSF109993">
    <property type="entry name" value="VPS9 domain"/>
    <property type="match status" value="1"/>
</dbReference>
<dbReference type="SMART" id="SM00167">
    <property type="entry name" value="VPS9"/>
    <property type="match status" value="1"/>
</dbReference>
<feature type="compositionally biased region" description="Polar residues" evidence="1">
    <location>
        <begin position="254"/>
        <end position="282"/>
    </location>
</feature>
<keyword evidence="6" id="KW-1185">Reference proteome</keyword>
<dbReference type="EMBL" id="CAJOBC010007655">
    <property type="protein sequence ID" value="CAF3939029.1"/>
    <property type="molecule type" value="Genomic_DNA"/>
</dbReference>
<feature type="region of interest" description="Disordered" evidence="1">
    <location>
        <begin position="526"/>
        <end position="588"/>
    </location>
</feature>
<dbReference type="Pfam" id="PF18151">
    <property type="entry name" value="DUF5601"/>
    <property type="match status" value="1"/>
</dbReference>
<feature type="compositionally biased region" description="Low complexity" evidence="1">
    <location>
        <begin position="555"/>
        <end position="568"/>
    </location>
</feature>
<dbReference type="GO" id="GO:0005085">
    <property type="term" value="F:guanyl-nucleotide exchange factor activity"/>
    <property type="evidence" value="ECO:0007669"/>
    <property type="project" value="InterPro"/>
</dbReference>
<feature type="compositionally biased region" description="Polar residues" evidence="1">
    <location>
        <begin position="221"/>
        <end position="243"/>
    </location>
</feature>
<organism evidence="4 6">
    <name type="scientific">Didymodactylos carnosus</name>
    <dbReference type="NCBI Taxonomy" id="1234261"/>
    <lineage>
        <taxon>Eukaryota</taxon>
        <taxon>Metazoa</taxon>
        <taxon>Spiralia</taxon>
        <taxon>Gnathifera</taxon>
        <taxon>Rotifera</taxon>
        <taxon>Eurotatoria</taxon>
        <taxon>Bdelloidea</taxon>
        <taxon>Philodinida</taxon>
        <taxon>Philodinidae</taxon>
        <taxon>Didymodactylos</taxon>
    </lineage>
</organism>
<feature type="signal peptide" evidence="2">
    <location>
        <begin position="1"/>
        <end position="22"/>
    </location>
</feature>
<dbReference type="InterPro" id="IPR041545">
    <property type="entry name" value="DUF5601"/>
</dbReference>
<reference evidence="4" key="1">
    <citation type="submission" date="2021-02" db="EMBL/GenBank/DDBJ databases">
        <authorList>
            <person name="Nowell W R."/>
        </authorList>
    </citation>
    <scope>NUCLEOTIDE SEQUENCE</scope>
</reference>
<name>A0A814UJ11_9BILA</name>
<evidence type="ECO:0000313" key="5">
    <source>
        <dbReference type="EMBL" id="CAF3939029.1"/>
    </source>
</evidence>
<comment type="caution">
    <text evidence="4">The sequence shown here is derived from an EMBL/GenBank/DDBJ whole genome shotgun (WGS) entry which is preliminary data.</text>
</comment>
<dbReference type="GO" id="GO:0005829">
    <property type="term" value="C:cytosol"/>
    <property type="evidence" value="ECO:0007669"/>
    <property type="project" value="TreeGrafter"/>
</dbReference>
<feature type="region of interest" description="Disordered" evidence="1">
    <location>
        <begin position="220"/>
        <end position="295"/>
    </location>
</feature>
<dbReference type="GO" id="GO:0030139">
    <property type="term" value="C:endocytic vesicle"/>
    <property type="evidence" value="ECO:0007669"/>
    <property type="project" value="TreeGrafter"/>
</dbReference>
<feature type="compositionally biased region" description="Low complexity" evidence="1">
    <location>
        <begin position="283"/>
        <end position="295"/>
    </location>
</feature>
<feature type="compositionally biased region" description="Polar residues" evidence="1">
    <location>
        <begin position="535"/>
        <end position="547"/>
    </location>
</feature>
<sequence>MKEKPFLCVLCIQVLFFRRASSEMDLANYAELKQQLDAYLKDLAPLEECVKSEYIVNQEGNNEQQIVTPPAITDQQNHYNSQQHHKHKSKLITKDNSSSKHDVALSQATFLQTEHVIVFTVDSNETECPGMLPEEKVLQENARKLVKNSTSNLEYGTASEKRRKFLSKGNNSVGAISDHFEGLEGISVDAASTENLSVTSSGDDLDKAHNEMETDAIFDNVSFSGRATPNLSGRDTPSSYRSLDSNDHRRQEHNSQTNHNSANLSGNHPNNHILSTSPITMFNSQNTNNSNRQNSIPCGLTAIPTTVEKPFRQDVTEKFHNFDLLQQSDVDETRSVLSDNWSLTPGLSDYSDVQEQISRLNEIIEELPISQTLIFPENNGTSFKSVKSIDQQSDCWSTEAFASDSETHSEDGTKRITIVKPDRTNSIADPVDIMLMKSSLESISSMSDSGILDSAKTSLISSNISAISGTILKSSLQIENKQKNPLNFKLSESLNNLLIFDPSQNNVVPSSTMSTINSEIPAYENSMSSSSSSSLVTPFSGQTQLSPATEKKETVTTPITTPNYTSTTGEKQTSSKPHAKSRSSNLSTKLRLFSGRFNSKSRDREEMIRTQQSDGNVTADDILSKYATNKTSQQTNAIVPPVTVKINGNNDLYTMEKRDTITNELTNDTVDTSPYYDSSNFDTCKAFTDAKKKLRYVLSFVDPDCCSSLSSMTMSIVMHPNSSISSSSLSTGSKHQNNLILFLRSQLYEAISMQDRDLQTQLYETLRFIQQFSETECKEIVRSMGNDYRSRTIYIAYLVKNIENLLNSMQHQEKLLLRIQRDQELCKQHLINYLSKLYLDSDVHERHLVEFIEHFQQLSIGDEKMHLVEVFLDKCNRELLSDINLKAASPEQIQMAQTAIERMVMSKIYTQALYPNGQVDVQRDQVFSTHITRLAEEIGPNHPKLRIQKVFQRECPWPSAQAELILINAYKTPRDKVGCVQRSIRIIQNLIRLSSNSAAGADDTIPILIFVIIKANPPSLLSNLQYVQDLHSSRLTNEESYNWTMFVSAVRFVCELIN</sequence>
<dbReference type="AlphaFoldDB" id="A0A814UJ11"/>
<gene>
    <name evidence="4" type="ORF">GPM918_LOCUS22395</name>
    <name evidence="5" type="ORF">SRO942_LOCUS22393</name>
</gene>
<dbReference type="Gene3D" id="1.20.1050.80">
    <property type="entry name" value="VPS9 domain"/>
    <property type="match status" value="1"/>
</dbReference>
<dbReference type="Pfam" id="PF02204">
    <property type="entry name" value="VPS9"/>
    <property type="match status" value="1"/>
</dbReference>
<dbReference type="GO" id="GO:0031267">
    <property type="term" value="F:small GTPase binding"/>
    <property type="evidence" value="ECO:0007669"/>
    <property type="project" value="TreeGrafter"/>
</dbReference>
<feature type="chain" id="PRO_5035603135" description="VPS9 domain-containing protein" evidence="2">
    <location>
        <begin position="23"/>
        <end position="1058"/>
    </location>
</feature>
<keyword evidence="2" id="KW-0732">Signal</keyword>
<dbReference type="PANTHER" id="PTHR23101:SF25">
    <property type="entry name" value="GTPASE-ACTIVATING PROTEIN AND VPS9 DOMAIN-CONTAINING PROTEIN 1"/>
    <property type="match status" value="1"/>
</dbReference>
<feature type="compositionally biased region" description="Polar residues" evidence="1">
    <location>
        <begin position="569"/>
        <end position="588"/>
    </location>
</feature>
<dbReference type="Proteomes" id="UP000663829">
    <property type="component" value="Unassembled WGS sequence"/>
</dbReference>
<feature type="region of interest" description="Disordered" evidence="1">
    <location>
        <begin position="76"/>
        <end position="96"/>
    </location>
</feature>
<dbReference type="PANTHER" id="PTHR23101">
    <property type="entry name" value="RAB GDP/GTP EXCHANGE FACTOR"/>
    <property type="match status" value="1"/>
</dbReference>
<evidence type="ECO:0000256" key="2">
    <source>
        <dbReference type="SAM" id="SignalP"/>
    </source>
</evidence>
<dbReference type="InterPro" id="IPR003123">
    <property type="entry name" value="VPS9"/>
</dbReference>
<feature type="domain" description="VPS9" evidence="3">
    <location>
        <begin position="921"/>
        <end position="1058"/>
    </location>
</feature>
<evidence type="ECO:0000259" key="3">
    <source>
        <dbReference type="PROSITE" id="PS51205"/>
    </source>
</evidence>
<evidence type="ECO:0000313" key="4">
    <source>
        <dbReference type="EMBL" id="CAF1175089.1"/>
    </source>
</evidence>
<protein>
    <recommendedName>
        <fullName evidence="3">VPS9 domain-containing protein</fullName>
    </recommendedName>
</protein>
<dbReference type="PROSITE" id="PS51205">
    <property type="entry name" value="VPS9"/>
    <property type="match status" value="1"/>
</dbReference>
<proteinExistence type="predicted"/>
<dbReference type="EMBL" id="CAJNOQ010007655">
    <property type="protein sequence ID" value="CAF1175089.1"/>
    <property type="molecule type" value="Genomic_DNA"/>
</dbReference>
<feature type="compositionally biased region" description="Basic and acidic residues" evidence="1">
    <location>
        <begin position="244"/>
        <end position="253"/>
    </location>
</feature>
<accession>A0A814UJ11</accession>
<dbReference type="GO" id="GO:0016192">
    <property type="term" value="P:vesicle-mediated transport"/>
    <property type="evidence" value="ECO:0007669"/>
    <property type="project" value="InterPro"/>
</dbReference>
<dbReference type="OrthoDB" id="10264848at2759"/>
<dbReference type="InterPro" id="IPR045046">
    <property type="entry name" value="Vps9-like"/>
</dbReference>
<evidence type="ECO:0000313" key="6">
    <source>
        <dbReference type="Proteomes" id="UP000663829"/>
    </source>
</evidence>
<dbReference type="Proteomes" id="UP000681722">
    <property type="component" value="Unassembled WGS sequence"/>
</dbReference>